<feature type="transmembrane region" description="Helical" evidence="8">
    <location>
        <begin position="464"/>
        <end position="480"/>
    </location>
</feature>
<dbReference type="OrthoDB" id="296386at2759"/>
<dbReference type="EMBL" id="LR899013">
    <property type="protein sequence ID" value="CAD7090534.1"/>
    <property type="molecule type" value="Genomic_DNA"/>
</dbReference>
<protein>
    <recommendedName>
        <fullName evidence="8">Anoctamin</fullName>
    </recommendedName>
</protein>
<proteinExistence type="inferred from homology"/>
<keyword evidence="7" id="KW-0325">Glycoprotein</keyword>
<evidence type="ECO:0000259" key="10">
    <source>
        <dbReference type="Pfam" id="PF04547"/>
    </source>
</evidence>
<feature type="region of interest" description="Disordered" evidence="9">
    <location>
        <begin position="1"/>
        <end position="22"/>
    </location>
</feature>
<dbReference type="GO" id="GO:0005254">
    <property type="term" value="F:chloride channel activity"/>
    <property type="evidence" value="ECO:0007669"/>
    <property type="project" value="TreeGrafter"/>
</dbReference>
<evidence type="ECO:0000256" key="3">
    <source>
        <dbReference type="ARBA" id="ARBA00022475"/>
    </source>
</evidence>
<feature type="compositionally biased region" description="Polar residues" evidence="9">
    <location>
        <begin position="67"/>
        <end position="94"/>
    </location>
</feature>
<evidence type="ECO:0000313" key="12">
    <source>
        <dbReference type="EMBL" id="CAD7090534.1"/>
    </source>
</evidence>
<evidence type="ECO:0000256" key="6">
    <source>
        <dbReference type="ARBA" id="ARBA00023136"/>
    </source>
</evidence>
<feature type="transmembrane region" description="Helical" evidence="8">
    <location>
        <begin position="637"/>
        <end position="655"/>
    </location>
</feature>
<feature type="transmembrane region" description="Helical" evidence="8">
    <location>
        <begin position="914"/>
        <end position="939"/>
    </location>
</feature>
<evidence type="ECO:0000256" key="1">
    <source>
        <dbReference type="ARBA" id="ARBA00004651"/>
    </source>
</evidence>
<dbReference type="InterPro" id="IPR032394">
    <property type="entry name" value="Anoct_dimer"/>
</dbReference>
<name>A0A7R8YYI1_HERIL</name>
<feature type="domain" description="Anoctamin transmembrane" evidence="10">
    <location>
        <begin position="376"/>
        <end position="953"/>
    </location>
</feature>
<dbReference type="FunCoup" id="A0A7R8YYI1">
    <property type="interactions" value="15"/>
</dbReference>
<comment type="similarity">
    <text evidence="2 8">Belongs to the anoctamin family.</text>
</comment>
<feature type="region of interest" description="Disordered" evidence="9">
    <location>
        <begin position="54"/>
        <end position="94"/>
    </location>
</feature>
<feature type="domain" description="Anoctamin dimerisation" evidence="11">
    <location>
        <begin position="159"/>
        <end position="373"/>
    </location>
</feature>
<dbReference type="PANTHER" id="PTHR12308">
    <property type="entry name" value="ANOCTAMIN"/>
    <property type="match status" value="1"/>
</dbReference>
<reference evidence="12 13" key="1">
    <citation type="submission" date="2020-11" db="EMBL/GenBank/DDBJ databases">
        <authorList>
            <person name="Wallbank WR R."/>
            <person name="Pardo Diaz C."/>
            <person name="Kozak K."/>
            <person name="Martin S."/>
            <person name="Jiggins C."/>
            <person name="Moest M."/>
            <person name="Warren A I."/>
            <person name="Generalovic N T."/>
            <person name="Byers J.R.P. K."/>
            <person name="Montejo-Kovacevich G."/>
            <person name="Yen C E."/>
        </authorList>
    </citation>
    <scope>NUCLEOTIDE SEQUENCE [LARGE SCALE GENOMIC DNA]</scope>
</reference>
<feature type="transmembrane region" description="Helical" evidence="8">
    <location>
        <begin position="814"/>
        <end position="836"/>
    </location>
</feature>
<gene>
    <name evidence="12" type="ORF">HERILL_LOCUS13010</name>
</gene>
<evidence type="ECO:0000256" key="9">
    <source>
        <dbReference type="SAM" id="MobiDB-lite"/>
    </source>
</evidence>
<evidence type="ECO:0000256" key="7">
    <source>
        <dbReference type="ARBA" id="ARBA00023180"/>
    </source>
</evidence>
<feature type="transmembrane region" description="Helical" evidence="8">
    <location>
        <begin position="544"/>
        <end position="567"/>
    </location>
</feature>
<keyword evidence="5 8" id="KW-1133">Transmembrane helix</keyword>
<keyword evidence="6 8" id="KW-0472">Membrane</keyword>
<evidence type="ECO:0000259" key="11">
    <source>
        <dbReference type="Pfam" id="PF16178"/>
    </source>
</evidence>
<dbReference type="AlphaFoldDB" id="A0A7R8YYI1"/>
<dbReference type="Pfam" id="PF16178">
    <property type="entry name" value="Anoct_dimer"/>
    <property type="match status" value="1"/>
</dbReference>
<dbReference type="OMA" id="PNYFDAS"/>
<sequence length="1021" mass="118929">MASRSYTAVNTTDHDYTDTEMDDRESVYYDTISVAGSEPNRKSLSLSRQTIYHSADDLPGYDPTPSRFATNNRNYSSILTPTKNSRNPKSNDINSTPYYSHIALAGGDYGDGGGVGGGGGRAMSECDEVSASLLDSYNRVNKKLPITYSQWKSRTWRRFEDGERSVDFILAFRGNDINRDNIRTRQIFERNLEKEGLQLEREKTQKIHFIKIHAPFDVLCRYCEVLKMKMPIKKLREQDSICQPELRIMKEMKSFFGRPFKFVKLDRNIFPERDYSLMLEYSRNYNFLFDAENPNFFNAATRSNIINFILERQRFSEDADNHTDIGINKLIEDQVYEAAYPLHDGDGIAPGSERYILLKEWASIRKWIKHQPLDNIKEYFGVKIALYFAWLGFYTHMLIPASIAGLICFFYGLVNLGSDKMSDEICSKNNTILMCPQCNAKCDYWYLNETCIYSRISSLFDNNLTIYFAVFMSFWATLYLELWKRYSVNLIHRWGLTDYCHRAEHPRPQYLAQFRTQKKTKFNEIHRILEPNVPFWKVKFPRYLISYSIVFLFICLAIAAVFGVVVYRMSTNTSQNIYGNTDSMSYKIMVLPATAAVINLVVITILNYIYDYLAVFLTDIEYRRTQTEYDESLTLKIYLFQFVNYYSSIFYIAYFKGKFVGYPAKYNKIFSFRQEECSPGGCLMELCIQLVIIMVGKQAINAVIEMVIPYLKKTFNSVTSKIGLSSERGENFKLISCNQWTQDYNLVQCDSRVLFEEYLEMVIQYGFITLFVVAFPLAPLFALFNNVLEMRLDAKKFLMFYRRPVAQRVKDIGVWYYIMSIIGKISVASSAFIIAFSSNFIPRLVYAAVNYKQKRPMEFLNFTLAYFDTKDFQEGTEPMISAFANITSCRYQEYRNPPWSDQPYKKTQIYWHILAARLAFIVVFQNIVGMVQMIVAWAIPDTPRKLRDRIKREEFLTREIIIENETHRNSNGHLKVSVDDVENGNVFTEIDLGGGDDSDDKYAFRRRRNNPDVTGDRTTPV</sequence>
<accession>A0A7R8YYI1</accession>
<keyword evidence="13" id="KW-1185">Reference proteome</keyword>
<keyword evidence="4 8" id="KW-0812">Transmembrane</keyword>
<evidence type="ECO:0000256" key="2">
    <source>
        <dbReference type="ARBA" id="ARBA00009671"/>
    </source>
</evidence>
<feature type="transmembrane region" description="Helical" evidence="8">
    <location>
        <begin position="762"/>
        <end position="784"/>
    </location>
</feature>
<dbReference type="Pfam" id="PF04547">
    <property type="entry name" value="Anoctamin"/>
    <property type="match status" value="1"/>
</dbReference>
<evidence type="ECO:0000313" key="13">
    <source>
        <dbReference type="Proteomes" id="UP000594454"/>
    </source>
</evidence>
<dbReference type="GO" id="GO:0005886">
    <property type="term" value="C:plasma membrane"/>
    <property type="evidence" value="ECO:0007669"/>
    <property type="project" value="UniProtKB-SubCell"/>
</dbReference>
<feature type="transmembrane region" description="Helical" evidence="8">
    <location>
        <begin position="387"/>
        <end position="414"/>
    </location>
</feature>
<comment type="subcellular location">
    <subcellularLocation>
        <location evidence="1">Cell membrane</location>
        <topology evidence="1">Multi-pass membrane protein</topology>
    </subcellularLocation>
    <subcellularLocation>
        <location evidence="8">Membrane</location>
        <topology evidence="8">Multi-pass membrane protein</topology>
    </subcellularLocation>
</comment>
<feature type="compositionally biased region" description="Polar residues" evidence="9">
    <location>
        <begin position="1"/>
        <end position="11"/>
    </location>
</feature>
<organism evidence="12 13">
    <name type="scientific">Hermetia illucens</name>
    <name type="common">Black soldier fly</name>
    <dbReference type="NCBI Taxonomy" id="343691"/>
    <lineage>
        <taxon>Eukaryota</taxon>
        <taxon>Metazoa</taxon>
        <taxon>Ecdysozoa</taxon>
        <taxon>Arthropoda</taxon>
        <taxon>Hexapoda</taxon>
        <taxon>Insecta</taxon>
        <taxon>Pterygota</taxon>
        <taxon>Neoptera</taxon>
        <taxon>Endopterygota</taxon>
        <taxon>Diptera</taxon>
        <taxon>Brachycera</taxon>
        <taxon>Stratiomyomorpha</taxon>
        <taxon>Stratiomyidae</taxon>
        <taxon>Hermetiinae</taxon>
        <taxon>Hermetia</taxon>
    </lineage>
</organism>
<feature type="region of interest" description="Disordered" evidence="9">
    <location>
        <begin position="997"/>
        <end position="1021"/>
    </location>
</feature>
<keyword evidence="3" id="KW-1003">Cell membrane</keyword>
<dbReference type="InterPro" id="IPR007632">
    <property type="entry name" value="Anoctamin"/>
</dbReference>
<feature type="transmembrane region" description="Helical" evidence="8">
    <location>
        <begin position="588"/>
        <end position="610"/>
    </location>
</feature>
<dbReference type="InParanoid" id="A0A7R8YYI1"/>
<evidence type="ECO:0000256" key="5">
    <source>
        <dbReference type="ARBA" id="ARBA00022989"/>
    </source>
</evidence>
<dbReference type="Proteomes" id="UP000594454">
    <property type="component" value="Chromosome 5"/>
</dbReference>
<dbReference type="PANTHER" id="PTHR12308:SF83">
    <property type="entry name" value="ANOCTAMIN"/>
    <property type="match status" value="1"/>
</dbReference>
<dbReference type="GO" id="GO:0046983">
    <property type="term" value="F:protein dimerization activity"/>
    <property type="evidence" value="ECO:0007669"/>
    <property type="project" value="InterPro"/>
</dbReference>
<evidence type="ECO:0000256" key="8">
    <source>
        <dbReference type="RuleBase" id="RU280814"/>
    </source>
</evidence>
<evidence type="ECO:0000256" key="4">
    <source>
        <dbReference type="ARBA" id="ARBA00022692"/>
    </source>
</evidence>
<dbReference type="InterPro" id="IPR049452">
    <property type="entry name" value="Anoctamin_TM"/>
</dbReference>